<dbReference type="OrthoDB" id="5279008at2759"/>
<sequence length="393" mass="44377">MESLPPELFDAIATHLAFVDWCALRLTCKALYRAIWPVFARRYFQRIHVMVTPEGIADLKALASHETIRPVVQDLCLIPPLSRNYNIPLAEFTEVLRSAPERRDWTSEEIQAHYTVYKATHTAHLTFAQSESLVSSLAECLAQFDNLRSRSLYEPLAFCLRDLRVLEVCLGPGSPEGARDDCLPGLITRAAPTLRTLKLFQWAQMQESSPDVFADLAPQVQFSRLVRLHLHWVEVTQSDFALFLRSAAPSLRMLTLVALSLKDPLPDGSECIRVLTTIWRNFRNILQETIPAIHVFAMTWIACRRHQLRFAKSCRKNQSASPATEDFSYHANRTPATFADWLNTLDLDPETPLARDLPALSRGSHSLYIGTRIPNLGDELNEAAAVTFELGSP</sequence>
<dbReference type="VEuPathDB" id="FungiDB:ASPACDRAFT_1887155"/>
<reference evidence="3" key="1">
    <citation type="journal article" date="2017" name="Genome Biol.">
        <title>Comparative genomics reveals high biological diversity and specific adaptations in the industrially and medically important fungal genus Aspergillus.</title>
        <authorList>
            <person name="de Vries R.P."/>
            <person name="Riley R."/>
            <person name="Wiebenga A."/>
            <person name="Aguilar-Osorio G."/>
            <person name="Amillis S."/>
            <person name="Uchima C.A."/>
            <person name="Anderluh G."/>
            <person name="Asadollahi M."/>
            <person name="Askin M."/>
            <person name="Barry K."/>
            <person name="Battaglia E."/>
            <person name="Bayram O."/>
            <person name="Benocci T."/>
            <person name="Braus-Stromeyer S.A."/>
            <person name="Caldana C."/>
            <person name="Canovas D."/>
            <person name="Cerqueira G.C."/>
            <person name="Chen F."/>
            <person name="Chen W."/>
            <person name="Choi C."/>
            <person name="Clum A."/>
            <person name="Dos Santos R.A."/>
            <person name="Damasio A.R."/>
            <person name="Diallinas G."/>
            <person name="Emri T."/>
            <person name="Fekete E."/>
            <person name="Flipphi M."/>
            <person name="Freyberg S."/>
            <person name="Gallo A."/>
            <person name="Gournas C."/>
            <person name="Habgood R."/>
            <person name="Hainaut M."/>
            <person name="Harispe M.L."/>
            <person name="Henrissat B."/>
            <person name="Hilden K.S."/>
            <person name="Hope R."/>
            <person name="Hossain A."/>
            <person name="Karabika E."/>
            <person name="Karaffa L."/>
            <person name="Karanyi Z."/>
            <person name="Krasevec N."/>
            <person name="Kuo A."/>
            <person name="Kusch H."/>
            <person name="LaButti K."/>
            <person name="Lagendijk E.L."/>
            <person name="Lapidus A."/>
            <person name="Levasseur A."/>
            <person name="Lindquist E."/>
            <person name="Lipzen A."/>
            <person name="Logrieco A.F."/>
            <person name="MacCabe A."/>
            <person name="Maekelae M.R."/>
            <person name="Malavazi I."/>
            <person name="Melin P."/>
            <person name="Meyer V."/>
            <person name="Mielnichuk N."/>
            <person name="Miskei M."/>
            <person name="Molnar A.P."/>
            <person name="Mule G."/>
            <person name="Ngan C.Y."/>
            <person name="Orejas M."/>
            <person name="Orosz E."/>
            <person name="Ouedraogo J.P."/>
            <person name="Overkamp K.M."/>
            <person name="Park H.-S."/>
            <person name="Perrone G."/>
            <person name="Piumi F."/>
            <person name="Punt P.J."/>
            <person name="Ram A.F."/>
            <person name="Ramon A."/>
            <person name="Rauscher S."/>
            <person name="Record E."/>
            <person name="Riano-Pachon D.M."/>
            <person name="Robert V."/>
            <person name="Roehrig J."/>
            <person name="Ruller R."/>
            <person name="Salamov A."/>
            <person name="Salih N.S."/>
            <person name="Samson R.A."/>
            <person name="Sandor E."/>
            <person name="Sanguinetti M."/>
            <person name="Schuetze T."/>
            <person name="Sepcic K."/>
            <person name="Shelest E."/>
            <person name="Sherlock G."/>
            <person name="Sophianopoulou V."/>
            <person name="Squina F.M."/>
            <person name="Sun H."/>
            <person name="Susca A."/>
            <person name="Todd R.B."/>
            <person name="Tsang A."/>
            <person name="Unkles S.E."/>
            <person name="van de Wiele N."/>
            <person name="van Rossen-Uffink D."/>
            <person name="Oliveira J.V."/>
            <person name="Vesth T.C."/>
            <person name="Visser J."/>
            <person name="Yu J.-H."/>
            <person name="Zhou M."/>
            <person name="Andersen M.R."/>
            <person name="Archer D.B."/>
            <person name="Baker S.E."/>
            <person name="Benoit I."/>
            <person name="Brakhage A.A."/>
            <person name="Braus G.H."/>
            <person name="Fischer R."/>
            <person name="Frisvad J.C."/>
            <person name="Goldman G.H."/>
            <person name="Houbraken J."/>
            <person name="Oakley B."/>
            <person name="Pocsi I."/>
            <person name="Scazzocchio C."/>
            <person name="Seiboth B."/>
            <person name="vanKuyk P.A."/>
            <person name="Wortman J."/>
            <person name="Dyer P.S."/>
            <person name="Grigoriev I.V."/>
        </authorList>
    </citation>
    <scope>NUCLEOTIDE SEQUENCE [LARGE SCALE GENOMIC DNA]</scope>
    <source>
        <strain evidence="3">ATCC 16872 / CBS 172.66 / WB 5094</strain>
    </source>
</reference>
<accession>A0A1L9WZ25</accession>
<keyword evidence="3" id="KW-1185">Reference proteome</keyword>
<dbReference type="GeneID" id="30972262"/>
<evidence type="ECO:0000313" key="2">
    <source>
        <dbReference type="EMBL" id="OJK01502.1"/>
    </source>
</evidence>
<dbReference type="CDD" id="cd09917">
    <property type="entry name" value="F-box_SF"/>
    <property type="match status" value="1"/>
</dbReference>
<dbReference type="EMBL" id="KV878974">
    <property type="protein sequence ID" value="OJK01502.1"/>
    <property type="molecule type" value="Genomic_DNA"/>
</dbReference>
<organism evidence="2 3">
    <name type="scientific">Aspergillus aculeatus (strain ATCC 16872 / CBS 172.66 / WB 5094)</name>
    <dbReference type="NCBI Taxonomy" id="690307"/>
    <lineage>
        <taxon>Eukaryota</taxon>
        <taxon>Fungi</taxon>
        <taxon>Dikarya</taxon>
        <taxon>Ascomycota</taxon>
        <taxon>Pezizomycotina</taxon>
        <taxon>Eurotiomycetes</taxon>
        <taxon>Eurotiomycetidae</taxon>
        <taxon>Eurotiales</taxon>
        <taxon>Aspergillaceae</taxon>
        <taxon>Aspergillus</taxon>
        <taxon>Aspergillus subgen. Circumdati</taxon>
    </lineage>
</organism>
<dbReference type="AlphaFoldDB" id="A0A1L9WZ25"/>
<dbReference type="OMA" id="HETIRPV"/>
<gene>
    <name evidence="2" type="ORF">ASPACDRAFT_1887155</name>
</gene>
<dbReference type="PROSITE" id="PS50181">
    <property type="entry name" value="FBOX"/>
    <property type="match status" value="1"/>
</dbReference>
<feature type="domain" description="F-box" evidence="1">
    <location>
        <begin position="1"/>
        <end position="47"/>
    </location>
</feature>
<dbReference type="RefSeq" id="XP_020057841.1">
    <property type="nucleotide sequence ID" value="XM_020198448.1"/>
</dbReference>
<dbReference type="SUPFAM" id="SSF81383">
    <property type="entry name" value="F-box domain"/>
    <property type="match status" value="1"/>
</dbReference>
<protein>
    <recommendedName>
        <fullName evidence="1">F-box domain-containing protein</fullName>
    </recommendedName>
</protein>
<proteinExistence type="predicted"/>
<dbReference type="Proteomes" id="UP000184546">
    <property type="component" value="Unassembled WGS sequence"/>
</dbReference>
<dbReference type="InterPro" id="IPR036047">
    <property type="entry name" value="F-box-like_dom_sf"/>
</dbReference>
<evidence type="ECO:0000259" key="1">
    <source>
        <dbReference type="PROSITE" id="PS50181"/>
    </source>
</evidence>
<name>A0A1L9WZ25_ASPA1</name>
<evidence type="ECO:0000313" key="3">
    <source>
        <dbReference type="Proteomes" id="UP000184546"/>
    </source>
</evidence>
<dbReference type="InterPro" id="IPR001810">
    <property type="entry name" value="F-box_dom"/>
</dbReference>